<dbReference type="SMART" id="SM00829">
    <property type="entry name" value="PKS_ER"/>
    <property type="match status" value="1"/>
</dbReference>
<dbReference type="PANTHER" id="PTHR48106">
    <property type="entry name" value="QUINONE OXIDOREDUCTASE PIG3-RELATED"/>
    <property type="match status" value="1"/>
</dbReference>
<feature type="domain" description="Enoyl reductase (ER)" evidence="3">
    <location>
        <begin position="10"/>
        <end position="324"/>
    </location>
</feature>
<reference evidence="4 5" key="1">
    <citation type="submission" date="2019-09" db="EMBL/GenBank/DDBJ databases">
        <title>Actinomadura physcomitrii sp. nov., a novel actinomycete isolated from moss [Physcomitrium sphaericum (Ludw) Fuernr].</title>
        <authorList>
            <person name="Zhuang X."/>
            <person name="Liu C."/>
        </authorList>
    </citation>
    <scope>NUCLEOTIDE SEQUENCE [LARGE SCALE GENOMIC DNA]</scope>
    <source>
        <strain evidence="4 5">HMC1</strain>
    </source>
</reference>
<dbReference type="SUPFAM" id="SSF51735">
    <property type="entry name" value="NAD(P)-binding Rossmann-fold domains"/>
    <property type="match status" value="1"/>
</dbReference>
<keyword evidence="5" id="KW-1185">Reference proteome</keyword>
<keyword evidence="2" id="KW-0560">Oxidoreductase</keyword>
<comment type="caution">
    <text evidence="4">The sequence shown here is derived from an EMBL/GenBank/DDBJ whole genome shotgun (WGS) entry which is preliminary data.</text>
</comment>
<evidence type="ECO:0000313" key="5">
    <source>
        <dbReference type="Proteomes" id="UP000468735"/>
    </source>
</evidence>
<dbReference type="AlphaFoldDB" id="A0A6H9Z5E2"/>
<dbReference type="Gene3D" id="3.90.180.10">
    <property type="entry name" value="Medium-chain alcohol dehydrogenases, catalytic domain"/>
    <property type="match status" value="1"/>
</dbReference>
<dbReference type="InterPro" id="IPR036291">
    <property type="entry name" value="NAD(P)-bd_dom_sf"/>
</dbReference>
<dbReference type="InterPro" id="IPR013149">
    <property type="entry name" value="ADH-like_C"/>
</dbReference>
<evidence type="ECO:0000313" key="4">
    <source>
        <dbReference type="EMBL" id="KAB2351121.1"/>
    </source>
</evidence>
<name>A0A6H9Z5E2_9ACTN</name>
<dbReference type="Gene3D" id="3.40.50.720">
    <property type="entry name" value="NAD(P)-binding Rossmann-like Domain"/>
    <property type="match status" value="1"/>
</dbReference>
<proteinExistence type="predicted"/>
<dbReference type="Proteomes" id="UP000468735">
    <property type="component" value="Unassembled WGS sequence"/>
</dbReference>
<sequence>MLVIEVEEFGGPEVLVPREVPDLEAGPGEVVVKVTAADTLFVDTQIRLGAAREFFDVKPPYVPGGAVSGEVVSVGAGVDPAWIGRGVIAYTGGLEGHGGYAELAVVSACGLIPVPGDLGLREAAALVHDGVSAYGLFERAEIKARDRVLVVGATGGAGVLLIQLARAAGATVIAAAREQRKLCLARGLGADIVVDYSEPDWAEHVRDATGGAGARVVLDGVGGEIGRAAFDAVANGGWMSAHGSSTGGFSVIDPEEAVRRQVTVQGIGDMRMGLIDRKRVAAPVLEEAAAGRLRPLIGQTFPLERATEAHTAIEARSVIGKTLLIP</sequence>
<dbReference type="Pfam" id="PF08240">
    <property type="entry name" value="ADH_N"/>
    <property type="match status" value="1"/>
</dbReference>
<evidence type="ECO:0000256" key="1">
    <source>
        <dbReference type="ARBA" id="ARBA00022857"/>
    </source>
</evidence>
<dbReference type="InterPro" id="IPR013154">
    <property type="entry name" value="ADH-like_N"/>
</dbReference>
<dbReference type="CDD" id="cd08244">
    <property type="entry name" value="MDR_enoyl_red"/>
    <property type="match status" value="1"/>
</dbReference>
<dbReference type="InterPro" id="IPR020843">
    <property type="entry name" value="ER"/>
</dbReference>
<evidence type="ECO:0000256" key="2">
    <source>
        <dbReference type="ARBA" id="ARBA00023002"/>
    </source>
</evidence>
<dbReference type="PANTHER" id="PTHR48106:SF18">
    <property type="entry name" value="QUINONE OXIDOREDUCTASE PIG3"/>
    <property type="match status" value="1"/>
</dbReference>
<evidence type="ECO:0000259" key="3">
    <source>
        <dbReference type="SMART" id="SM00829"/>
    </source>
</evidence>
<keyword evidence="1" id="KW-0521">NADP</keyword>
<organism evidence="4 5">
    <name type="scientific">Actinomadura rudentiformis</name>
    <dbReference type="NCBI Taxonomy" id="359158"/>
    <lineage>
        <taxon>Bacteria</taxon>
        <taxon>Bacillati</taxon>
        <taxon>Actinomycetota</taxon>
        <taxon>Actinomycetes</taxon>
        <taxon>Streptosporangiales</taxon>
        <taxon>Thermomonosporaceae</taxon>
        <taxon>Actinomadura</taxon>
    </lineage>
</organism>
<dbReference type="Pfam" id="PF00107">
    <property type="entry name" value="ADH_zinc_N"/>
    <property type="match status" value="1"/>
</dbReference>
<protein>
    <submittedName>
        <fullName evidence="4">Zinc-binding dehydrogenase</fullName>
    </submittedName>
</protein>
<dbReference type="EMBL" id="WBMT01000003">
    <property type="protein sequence ID" value="KAB2351121.1"/>
    <property type="molecule type" value="Genomic_DNA"/>
</dbReference>
<dbReference type="SUPFAM" id="SSF50129">
    <property type="entry name" value="GroES-like"/>
    <property type="match status" value="1"/>
</dbReference>
<dbReference type="InterPro" id="IPR011032">
    <property type="entry name" value="GroES-like_sf"/>
</dbReference>
<gene>
    <name evidence="4" type="ORF">F8566_08100</name>
</gene>
<dbReference type="GO" id="GO:0016651">
    <property type="term" value="F:oxidoreductase activity, acting on NAD(P)H"/>
    <property type="evidence" value="ECO:0007669"/>
    <property type="project" value="TreeGrafter"/>
</dbReference>
<dbReference type="OrthoDB" id="5195079at2"/>
<dbReference type="GO" id="GO:0070402">
    <property type="term" value="F:NADPH binding"/>
    <property type="evidence" value="ECO:0007669"/>
    <property type="project" value="TreeGrafter"/>
</dbReference>
<accession>A0A6H9Z5E2</accession>